<protein>
    <submittedName>
        <fullName evidence="1">Uncharacterized protein</fullName>
    </submittedName>
</protein>
<dbReference type="EMBL" id="BMAV01011392">
    <property type="protein sequence ID" value="GFY57214.1"/>
    <property type="molecule type" value="Genomic_DNA"/>
</dbReference>
<evidence type="ECO:0000313" key="1">
    <source>
        <dbReference type="EMBL" id="GFY57214.1"/>
    </source>
</evidence>
<name>A0A8X7C9U0_9ARAC</name>
<gene>
    <name evidence="1" type="ORF">TNIN_324471</name>
</gene>
<reference evidence="1" key="1">
    <citation type="submission" date="2020-08" db="EMBL/GenBank/DDBJ databases">
        <title>Multicomponent nature underlies the extraordinary mechanical properties of spider dragline silk.</title>
        <authorList>
            <person name="Kono N."/>
            <person name="Nakamura H."/>
            <person name="Mori M."/>
            <person name="Yoshida Y."/>
            <person name="Ohtoshi R."/>
            <person name="Malay A.D."/>
            <person name="Moran D.A.P."/>
            <person name="Tomita M."/>
            <person name="Numata K."/>
            <person name="Arakawa K."/>
        </authorList>
    </citation>
    <scope>NUCLEOTIDE SEQUENCE</scope>
</reference>
<dbReference type="AlphaFoldDB" id="A0A8X7C9U0"/>
<sequence>MFFLASFLRNSRCSCSSSTISSSSRSLIRMPSLLRILVPIKSSNGVHFVLRHIVLFSILCNLSTYLYHFVESSNDSLVRTGIKVRCIRSTYPFPLGMPVAICRC</sequence>
<comment type="caution">
    <text evidence="1">The sequence shown here is derived from an EMBL/GenBank/DDBJ whole genome shotgun (WGS) entry which is preliminary data.</text>
</comment>
<proteinExistence type="predicted"/>
<organism evidence="1 2">
    <name type="scientific">Trichonephila inaurata madagascariensis</name>
    <dbReference type="NCBI Taxonomy" id="2747483"/>
    <lineage>
        <taxon>Eukaryota</taxon>
        <taxon>Metazoa</taxon>
        <taxon>Ecdysozoa</taxon>
        <taxon>Arthropoda</taxon>
        <taxon>Chelicerata</taxon>
        <taxon>Arachnida</taxon>
        <taxon>Araneae</taxon>
        <taxon>Araneomorphae</taxon>
        <taxon>Entelegynae</taxon>
        <taxon>Araneoidea</taxon>
        <taxon>Nephilidae</taxon>
        <taxon>Trichonephila</taxon>
        <taxon>Trichonephila inaurata</taxon>
    </lineage>
</organism>
<keyword evidence="2" id="KW-1185">Reference proteome</keyword>
<dbReference type="Proteomes" id="UP000886998">
    <property type="component" value="Unassembled WGS sequence"/>
</dbReference>
<accession>A0A8X7C9U0</accession>
<evidence type="ECO:0000313" key="2">
    <source>
        <dbReference type="Proteomes" id="UP000886998"/>
    </source>
</evidence>